<comment type="subcellular location">
    <subcellularLocation>
        <location evidence="5">Secreted</location>
    </subcellularLocation>
    <subcellularLocation>
        <location evidence="5">Bacterial flagellum</location>
    </subcellularLocation>
</comment>
<keyword evidence="10" id="KW-1185">Reference proteome</keyword>
<dbReference type="PANTHER" id="PTHR30288:SF0">
    <property type="entry name" value="FLAGELLAR HOOK-ASSOCIATED PROTEIN 2"/>
    <property type="match status" value="1"/>
</dbReference>
<proteinExistence type="inferred from homology"/>
<dbReference type="EMBL" id="JBHUFA010000015">
    <property type="protein sequence ID" value="MFD1697289.1"/>
    <property type="molecule type" value="Genomic_DNA"/>
</dbReference>
<keyword evidence="9" id="KW-0969">Cilium</keyword>
<comment type="caution">
    <text evidence="9">The sequence shown here is derived from an EMBL/GenBank/DDBJ whole genome shotgun (WGS) entry which is preliminary data.</text>
</comment>
<keyword evidence="5" id="KW-0964">Secreted</keyword>
<keyword evidence="9" id="KW-0966">Cell projection</keyword>
<comment type="subunit">
    <text evidence="2 5">Homopentamer.</text>
</comment>
<dbReference type="PANTHER" id="PTHR30288">
    <property type="entry name" value="FLAGELLAR CAP/ASSEMBLY PROTEIN FLID"/>
    <property type="match status" value="1"/>
</dbReference>
<evidence type="ECO:0000256" key="2">
    <source>
        <dbReference type="ARBA" id="ARBA00011255"/>
    </source>
</evidence>
<evidence type="ECO:0000256" key="4">
    <source>
        <dbReference type="ARBA" id="ARBA00023143"/>
    </source>
</evidence>
<protein>
    <recommendedName>
        <fullName evidence="5">Flagellar hook-associated protein 2</fullName>
        <shortName evidence="5">HAP2</shortName>
    </recommendedName>
    <alternativeName>
        <fullName evidence="5">Flagellar cap protein</fullName>
    </alternativeName>
</protein>
<evidence type="ECO:0000256" key="1">
    <source>
        <dbReference type="ARBA" id="ARBA00009764"/>
    </source>
</evidence>
<comment type="similarity">
    <text evidence="1 5">Belongs to the FliD family.</text>
</comment>
<keyword evidence="9" id="KW-0282">Flagellum</keyword>
<evidence type="ECO:0000313" key="9">
    <source>
        <dbReference type="EMBL" id="MFD1697289.1"/>
    </source>
</evidence>
<evidence type="ECO:0000313" key="10">
    <source>
        <dbReference type="Proteomes" id="UP001597327"/>
    </source>
</evidence>
<dbReference type="InterPro" id="IPR003481">
    <property type="entry name" value="FliD_N"/>
</dbReference>
<evidence type="ECO:0000259" key="7">
    <source>
        <dbReference type="Pfam" id="PF02465"/>
    </source>
</evidence>
<evidence type="ECO:0000256" key="5">
    <source>
        <dbReference type="RuleBase" id="RU362066"/>
    </source>
</evidence>
<gene>
    <name evidence="9" type="primary">fliD</name>
    <name evidence="9" type="ORF">ACFSC7_17365</name>
</gene>
<feature type="region of interest" description="Disordered" evidence="6">
    <location>
        <begin position="1"/>
        <end position="30"/>
    </location>
</feature>
<keyword evidence="4 5" id="KW-0975">Bacterial flagellum</keyword>
<dbReference type="InterPro" id="IPR040026">
    <property type="entry name" value="FliD"/>
</dbReference>
<dbReference type="InterPro" id="IPR010809">
    <property type="entry name" value="FliD_C"/>
</dbReference>
<evidence type="ECO:0000256" key="6">
    <source>
        <dbReference type="SAM" id="MobiDB-lite"/>
    </source>
</evidence>
<accession>A0ABW4JZZ2</accession>
<dbReference type="Pfam" id="PF07195">
    <property type="entry name" value="FliD_C"/>
    <property type="match status" value="1"/>
</dbReference>
<dbReference type="RefSeq" id="WP_149893537.1">
    <property type="nucleotide sequence ID" value="NZ_JBHUFA010000015.1"/>
</dbReference>
<feature type="domain" description="Flagellar hook-associated protein 2 C-terminal" evidence="8">
    <location>
        <begin position="252"/>
        <end position="543"/>
    </location>
</feature>
<dbReference type="Pfam" id="PF07196">
    <property type="entry name" value="Flagellin_IN"/>
    <property type="match status" value="1"/>
</dbReference>
<keyword evidence="3 5" id="KW-0175">Coiled coil</keyword>
<dbReference type="Proteomes" id="UP001597327">
    <property type="component" value="Unassembled WGS sequence"/>
</dbReference>
<evidence type="ECO:0000259" key="8">
    <source>
        <dbReference type="Pfam" id="PF07195"/>
    </source>
</evidence>
<dbReference type="InterPro" id="IPR010810">
    <property type="entry name" value="Flagellin_hook_IN_motif"/>
</dbReference>
<evidence type="ECO:0000256" key="3">
    <source>
        <dbReference type="ARBA" id="ARBA00023054"/>
    </source>
</evidence>
<organism evidence="9 10">
    <name type="scientific">Roseibium aestuarii</name>
    <dbReference type="NCBI Taxonomy" id="2600299"/>
    <lineage>
        <taxon>Bacteria</taxon>
        <taxon>Pseudomonadati</taxon>
        <taxon>Pseudomonadota</taxon>
        <taxon>Alphaproteobacteria</taxon>
        <taxon>Hyphomicrobiales</taxon>
        <taxon>Stappiaceae</taxon>
        <taxon>Roseibium</taxon>
    </lineage>
</organism>
<name>A0ABW4JZZ2_9HYPH</name>
<comment type="function">
    <text evidence="5">Required for morphogenesis and for the elongation of the flagellar filament by facilitating polymerization of the flagellin monomers at the tip of growing filament. Forms a capping structure, which prevents flagellin subunits (transported through the central channel of the flagellum) from leaking out without polymerization at the distal end.</text>
</comment>
<feature type="coiled-coil region" evidence="5">
    <location>
        <begin position="509"/>
        <end position="561"/>
    </location>
</feature>
<sequence length="567" mass="60418">MATTDSTTSTTTASSSYTYSSYSSSSSSSSTDLDWSALVEAAVAQKTTKADTIDTKIEQNEAKIAAYQEMQTLLQAIASAAGSIRGTENSLTANDDAFSLREAYLTGYGDVNAESAVVVTVDADAELTSYDLEIKQLATAQKVAGSTYADKTTDLGLTGTFTIGLEDMEQVTVEVDDDMTLAEIAEAINLTTDESGVSASVLEVANGDFRLILSASQTGQQIQITDTSGSGLGQSLGLTDVDGNWVNELQEAKNSIVTIDGIEITRSTNTLDDVIEGVTFTLYQETENDATINVEISNDLTSIKSAITNLVEAYNAYREWALTQAETATAGGASSDAILFGDATLRSVNTAVAEALSTVIDKESMAMLGLSYDESNYLELDEDTLNSALLQNLDEVEKLISFTMTKDSKDIALLSRNASMPASLSLDIEVDADGAVSRILVDGKEGMFEVSGSRIKGVEGTEYEGITFVFTGDTSQTVNMTFSSGILEKLYSAVNKYSDASDSILTNLVTSLTETNEDLEEEASDIRSKAETYRSNLTLLYAEYQAQIDAAQSSLDYLEALLNAGDD</sequence>
<feature type="domain" description="Flagellar hook-associated protein 2 N-terminal" evidence="7">
    <location>
        <begin position="32"/>
        <end position="141"/>
    </location>
</feature>
<reference evidence="10" key="1">
    <citation type="journal article" date="2019" name="Int. J. Syst. Evol. Microbiol.">
        <title>The Global Catalogue of Microorganisms (GCM) 10K type strain sequencing project: providing services to taxonomists for standard genome sequencing and annotation.</title>
        <authorList>
            <consortium name="The Broad Institute Genomics Platform"/>
            <consortium name="The Broad Institute Genome Sequencing Center for Infectious Disease"/>
            <person name="Wu L."/>
            <person name="Ma J."/>
        </authorList>
    </citation>
    <scope>NUCLEOTIDE SEQUENCE [LARGE SCALE GENOMIC DNA]</scope>
    <source>
        <strain evidence="10">JCM 3369</strain>
    </source>
</reference>
<dbReference type="Pfam" id="PF02465">
    <property type="entry name" value="FliD_N"/>
    <property type="match status" value="1"/>
</dbReference>